<dbReference type="Gene3D" id="2.40.160.60">
    <property type="entry name" value="Outer membrane protein transport protein (OMPP1/FadL/TodX)"/>
    <property type="match status" value="1"/>
</dbReference>
<evidence type="ECO:0000313" key="10">
    <source>
        <dbReference type="Proteomes" id="UP000759443"/>
    </source>
</evidence>
<keyword evidence="6" id="KW-0472">Membrane</keyword>
<evidence type="ECO:0000256" key="7">
    <source>
        <dbReference type="ARBA" id="ARBA00023237"/>
    </source>
</evidence>
<dbReference type="PANTHER" id="PTHR35093:SF8">
    <property type="entry name" value="OUTER MEMBRANE PROTEIN NMB0088-RELATED"/>
    <property type="match status" value="1"/>
</dbReference>
<dbReference type="EMBL" id="JAGGJU010000003">
    <property type="protein sequence ID" value="MBP1849846.1"/>
    <property type="molecule type" value="Genomic_DNA"/>
</dbReference>
<dbReference type="SUPFAM" id="SSF56935">
    <property type="entry name" value="Porins"/>
    <property type="match status" value="1"/>
</dbReference>
<evidence type="ECO:0000256" key="1">
    <source>
        <dbReference type="ARBA" id="ARBA00004571"/>
    </source>
</evidence>
<proteinExistence type="inferred from homology"/>
<dbReference type="RefSeq" id="WP_209943263.1">
    <property type="nucleotide sequence ID" value="NZ_JAGGJU010000003.1"/>
</dbReference>
<feature type="signal peptide" evidence="8">
    <location>
        <begin position="1"/>
        <end position="23"/>
    </location>
</feature>
<feature type="chain" id="PRO_5045128298" evidence="8">
    <location>
        <begin position="24"/>
        <end position="425"/>
    </location>
</feature>
<keyword evidence="10" id="KW-1185">Reference proteome</keyword>
<evidence type="ECO:0000256" key="8">
    <source>
        <dbReference type="SAM" id="SignalP"/>
    </source>
</evidence>
<comment type="subcellular location">
    <subcellularLocation>
        <location evidence="1">Cell outer membrane</location>
        <topology evidence="1">Multi-pass membrane protein</topology>
    </subcellularLocation>
</comment>
<evidence type="ECO:0000256" key="2">
    <source>
        <dbReference type="ARBA" id="ARBA00008163"/>
    </source>
</evidence>
<dbReference type="Pfam" id="PF03349">
    <property type="entry name" value="Toluene_X"/>
    <property type="match status" value="1"/>
</dbReference>
<keyword evidence="4" id="KW-0812">Transmembrane</keyword>
<evidence type="ECO:0000256" key="6">
    <source>
        <dbReference type="ARBA" id="ARBA00023136"/>
    </source>
</evidence>
<organism evidence="9 10">
    <name type="scientific">Rhizobium halophytocola</name>
    <dbReference type="NCBI Taxonomy" id="735519"/>
    <lineage>
        <taxon>Bacteria</taxon>
        <taxon>Pseudomonadati</taxon>
        <taxon>Pseudomonadota</taxon>
        <taxon>Alphaproteobacteria</taxon>
        <taxon>Hyphomicrobiales</taxon>
        <taxon>Rhizobiaceae</taxon>
        <taxon>Rhizobium/Agrobacterium group</taxon>
        <taxon>Rhizobium</taxon>
    </lineage>
</organism>
<keyword evidence="7" id="KW-0998">Cell outer membrane</keyword>
<evidence type="ECO:0000256" key="3">
    <source>
        <dbReference type="ARBA" id="ARBA00022452"/>
    </source>
</evidence>
<dbReference type="PANTHER" id="PTHR35093">
    <property type="entry name" value="OUTER MEMBRANE PROTEIN NMB0088-RELATED"/>
    <property type="match status" value="1"/>
</dbReference>
<evidence type="ECO:0000256" key="4">
    <source>
        <dbReference type="ARBA" id="ARBA00022692"/>
    </source>
</evidence>
<comment type="similarity">
    <text evidence="2">Belongs to the OmpP1/FadL family.</text>
</comment>
<reference evidence="9 10" key="1">
    <citation type="submission" date="2021-03" db="EMBL/GenBank/DDBJ databases">
        <title>Genomic Encyclopedia of Type Strains, Phase IV (KMG-IV): sequencing the most valuable type-strain genomes for metagenomic binning, comparative biology and taxonomic classification.</title>
        <authorList>
            <person name="Goeker M."/>
        </authorList>
    </citation>
    <scope>NUCLEOTIDE SEQUENCE [LARGE SCALE GENOMIC DNA]</scope>
    <source>
        <strain evidence="9 10">DSM 21600</strain>
    </source>
</reference>
<comment type="caution">
    <text evidence="9">The sequence shown here is derived from an EMBL/GenBank/DDBJ whole genome shotgun (WGS) entry which is preliminary data.</text>
</comment>
<keyword evidence="3" id="KW-1134">Transmembrane beta strand</keyword>
<protein>
    <submittedName>
        <fullName evidence="9">Long-chain fatty acid transport protein</fullName>
    </submittedName>
</protein>
<name>A0ABS4DVX0_9HYPH</name>
<dbReference type="Proteomes" id="UP000759443">
    <property type="component" value="Unassembled WGS sequence"/>
</dbReference>
<evidence type="ECO:0000256" key="5">
    <source>
        <dbReference type="ARBA" id="ARBA00022729"/>
    </source>
</evidence>
<evidence type="ECO:0000313" key="9">
    <source>
        <dbReference type="EMBL" id="MBP1849846.1"/>
    </source>
</evidence>
<gene>
    <name evidence="9" type="ORF">J2Z17_001267</name>
</gene>
<accession>A0ABS4DVX0</accession>
<keyword evidence="5 8" id="KW-0732">Signal</keyword>
<sequence length="425" mass="44884">MKLFKATLIGLACGSALAGAAQAGGFSRGEADTDILFEDGTMAGRAVVTYVSPQRGYDTISGVDGTDDDFTGNFAIPSVAAKFRFSDNFSCALTYTQPFGAKSEYGSQAQDADRAGDRASVAAYAPYSDIANPASPSYNPSSPAFQAGTGYNLYNLWSNGNAVKKASFDSNEFGGTCAANFEAGKGQFYIIGGLFLQSFDYTEVKDFGKLHLKDDGSLGYRIGAAYEIKEYALRAQLMYRSEVEQKADGDYSPGLASLANIGYNLGSDYSASGAGTLPQSLELSLQTGVAPGWLVFGSAKWTDWSVLQTLNYNIDGAFGDQEKNFFWRDGWTISGGVGHKFTDTVGGAISLTWDRGVSTGADINTDTWTIGAGLQADVGPGQLRFGGAVSYLTSGSQSVAKGADFDATVDGDWAYAVNASYRIAF</sequence>
<dbReference type="InterPro" id="IPR005017">
    <property type="entry name" value="OMPP1/FadL/TodX"/>
</dbReference>